<dbReference type="PIRSF" id="PIRSF000521">
    <property type="entry name" value="Transaminase_4ab_Lys_Orn"/>
    <property type="match status" value="1"/>
</dbReference>
<dbReference type="InterPro" id="IPR005814">
    <property type="entry name" value="Aminotrans_3"/>
</dbReference>
<gene>
    <name evidence="6" type="ORF">LQ50_07110</name>
</gene>
<evidence type="ECO:0000256" key="2">
    <source>
        <dbReference type="ARBA" id="ARBA00022576"/>
    </source>
</evidence>
<organism evidence="6 7">
    <name type="scientific">Halalkalibacter okhensis</name>
    <dbReference type="NCBI Taxonomy" id="333138"/>
    <lineage>
        <taxon>Bacteria</taxon>
        <taxon>Bacillati</taxon>
        <taxon>Bacillota</taxon>
        <taxon>Bacilli</taxon>
        <taxon>Bacillales</taxon>
        <taxon>Bacillaceae</taxon>
        <taxon>Halalkalibacter</taxon>
    </lineage>
</organism>
<evidence type="ECO:0000256" key="3">
    <source>
        <dbReference type="ARBA" id="ARBA00022679"/>
    </source>
</evidence>
<accession>A0A0B0ILG0</accession>
<dbReference type="PANTHER" id="PTHR11986">
    <property type="entry name" value="AMINOTRANSFERASE CLASS III"/>
    <property type="match status" value="1"/>
</dbReference>
<comment type="cofactor">
    <cofactor evidence="1">
        <name>pyridoxal 5'-phosphate</name>
        <dbReference type="ChEBI" id="CHEBI:597326"/>
    </cofactor>
</comment>
<dbReference type="Pfam" id="PF00202">
    <property type="entry name" value="Aminotran_3"/>
    <property type="match status" value="1"/>
</dbReference>
<keyword evidence="4 5" id="KW-0663">Pyridoxal phosphate</keyword>
<dbReference type="STRING" id="333138.LQ50_07110"/>
<dbReference type="SUPFAM" id="SSF53383">
    <property type="entry name" value="PLP-dependent transferases"/>
    <property type="match status" value="1"/>
</dbReference>
<dbReference type="PROSITE" id="PS00600">
    <property type="entry name" value="AA_TRANSFER_CLASS_3"/>
    <property type="match status" value="1"/>
</dbReference>
<keyword evidence="7" id="KW-1185">Reference proteome</keyword>
<dbReference type="NCBIfam" id="NF002325">
    <property type="entry name" value="PRK01278.1"/>
    <property type="match status" value="1"/>
</dbReference>
<dbReference type="Gene3D" id="3.40.640.10">
    <property type="entry name" value="Type I PLP-dependent aspartate aminotransferase-like (Major domain)"/>
    <property type="match status" value="1"/>
</dbReference>
<reference evidence="6 7" key="1">
    <citation type="submission" date="2014-09" db="EMBL/GenBank/DDBJ databases">
        <title>Genome sequencing and annotation of Bacillus Okhensis strain Kh10-101T.</title>
        <authorList>
            <person name="Prakash J.S."/>
        </authorList>
    </citation>
    <scope>NUCLEOTIDE SEQUENCE [LARGE SCALE GENOMIC DNA]</scope>
    <source>
        <strain evidence="7">Kh10-101T</strain>
    </source>
</reference>
<dbReference type="InterPro" id="IPR050103">
    <property type="entry name" value="Class-III_PLP-dep_AT"/>
</dbReference>
<dbReference type="AlphaFoldDB" id="A0A0B0ILG0"/>
<name>A0A0B0ILG0_9BACI</name>
<dbReference type="eggNOG" id="COG4992">
    <property type="taxonomic scope" value="Bacteria"/>
</dbReference>
<dbReference type="GO" id="GO:0008483">
    <property type="term" value="F:transaminase activity"/>
    <property type="evidence" value="ECO:0007669"/>
    <property type="project" value="UniProtKB-KW"/>
</dbReference>
<dbReference type="InterPro" id="IPR015422">
    <property type="entry name" value="PyrdxlP-dep_Trfase_small"/>
</dbReference>
<comment type="similarity">
    <text evidence="5">Belongs to the class-III pyridoxal-phosphate-dependent aminotransferase family.</text>
</comment>
<evidence type="ECO:0000256" key="5">
    <source>
        <dbReference type="RuleBase" id="RU003560"/>
    </source>
</evidence>
<evidence type="ECO:0000313" key="7">
    <source>
        <dbReference type="Proteomes" id="UP000030832"/>
    </source>
</evidence>
<dbReference type="CDD" id="cd00610">
    <property type="entry name" value="OAT_like"/>
    <property type="match status" value="1"/>
</dbReference>
<proteinExistence type="inferred from homology"/>
<dbReference type="InterPro" id="IPR049704">
    <property type="entry name" value="Aminotrans_3_PPA_site"/>
</dbReference>
<keyword evidence="3 6" id="KW-0808">Transferase</keyword>
<dbReference type="EMBL" id="JRJU01000006">
    <property type="protein sequence ID" value="KHF40859.1"/>
    <property type="molecule type" value="Genomic_DNA"/>
</dbReference>
<evidence type="ECO:0000256" key="4">
    <source>
        <dbReference type="ARBA" id="ARBA00022898"/>
    </source>
</evidence>
<dbReference type="Proteomes" id="UP000030832">
    <property type="component" value="Unassembled WGS sequence"/>
</dbReference>
<dbReference type="OrthoDB" id="9807885at2"/>
<dbReference type="GO" id="GO:0042802">
    <property type="term" value="F:identical protein binding"/>
    <property type="evidence" value="ECO:0007669"/>
    <property type="project" value="TreeGrafter"/>
</dbReference>
<dbReference type="PANTHER" id="PTHR11986:SF79">
    <property type="entry name" value="ACETYLORNITHINE AMINOTRANSFERASE, MITOCHONDRIAL"/>
    <property type="match status" value="1"/>
</dbReference>
<dbReference type="GO" id="GO:0030170">
    <property type="term" value="F:pyridoxal phosphate binding"/>
    <property type="evidence" value="ECO:0007669"/>
    <property type="project" value="InterPro"/>
</dbReference>
<dbReference type="InterPro" id="IPR015421">
    <property type="entry name" value="PyrdxlP-dep_Trfase_major"/>
</dbReference>
<evidence type="ECO:0000313" key="6">
    <source>
        <dbReference type="EMBL" id="KHF40859.1"/>
    </source>
</evidence>
<dbReference type="InterPro" id="IPR015424">
    <property type="entry name" value="PyrdxlP-dep_Trfase"/>
</dbReference>
<evidence type="ECO:0000256" key="1">
    <source>
        <dbReference type="ARBA" id="ARBA00001933"/>
    </source>
</evidence>
<keyword evidence="2 6" id="KW-0032">Aminotransferase</keyword>
<dbReference type="FunFam" id="3.40.640.10:FF:000004">
    <property type="entry name" value="Acetylornithine aminotransferase"/>
    <property type="match status" value="1"/>
</dbReference>
<sequence>MKGDHFVSNWMERDNQVIMSTYGRLPIVIDRGEGNYLFDEEGKKYLDLFTGLAVNILGHSHPEITKALTGQAAKFLHISNYFYNKPAITLAEKLIARSIKGKVFFANSGAEATEAALKFVHKWSKEQTEDRNGVVVLEKSFHGRTLGALKLTRQAGVYQDFPVTDTPVYEVEPHNVKALRDIFEKDKPAAIIVEPILGSGGIVTLEKEYLQEISRLCDEFGVLCCMDEIQTGVGRTGTFFAYQHAEIEPDVILFAKGIGGGLPLGGIIVAERYAHLFKPGDHGTTFGPSPLSAALGNAVIDVLIEKGQLEEGNKVASELYQSVIKLKEQFPSIITDVRGKGMMLGIVMNVEAAQVKEIQRQLLEEGLMVDVTQQTIIRLLPPLTLTSREVTLFIKAFEEKLQKVVKSNVIS</sequence>
<dbReference type="Gene3D" id="3.90.1150.10">
    <property type="entry name" value="Aspartate Aminotransferase, domain 1"/>
    <property type="match status" value="1"/>
</dbReference>
<comment type="caution">
    <text evidence="6">The sequence shown here is derived from an EMBL/GenBank/DDBJ whole genome shotgun (WGS) entry which is preliminary data.</text>
</comment>
<protein>
    <submittedName>
        <fullName evidence="6">Acetylornithine aminotransferase</fullName>
    </submittedName>
</protein>